<keyword evidence="2" id="KW-1185">Reference proteome</keyword>
<evidence type="ECO:0000313" key="1">
    <source>
        <dbReference type="EMBL" id="MFD1846852.1"/>
    </source>
</evidence>
<sequence>MNKDQVALRAQEIIVGVEGVAGLYPARSAVLAGIASALGADETMVAVDAGDSGLVIRARIAALTSTPAPLLVRRVAAAVRAELGGLAGAAPGLVEPSSVESLGSVSSVEITVCGFSDVRFL</sequence>
<reference evidence="2" key="1">
    <citation type="journal article" date="2019" name="Int. J. Syst. Evol. Microbiol.">
        <title>The Global Catalogue of Microorganisms (GCM) 10K type strain sequencing project: providing services to taxonomists for standard genome sequencing and annotation.</title>
        <authorList>
            <consortium name="The Broad Institute Genomics Platform"/>
            <consortium name="The Broad Institute Genome Sequencing Center for Infectious Disease"/>
            <person name="Wu L."/>
            <person name="Ma J."/>
        </authorList>
    </citation>
    <scope>NUCLEOTIDE SEQUENCE [LARGE SCALE GENOMIC DNA]</scope>
    <source>
        <strain evidence="2">JCM 11496</strain>
    </source>
</reference>
<dbReference type="EMBL" id="JBHUGA010000030">
    <property type="protein sequence ID" value="MFD1846852.1"/>
    <property type="molecule type" value="Genomic_DNA"/>
</dbReference>
<accession>A0ABW4Q823</accession>
<comment type="caution">
    <text evidence="1">The sequence shown here is derived from an EMBL/GenBank/DDBJ whole genome shotgun (WGS) entry which is preliminary data.</text>
</comment>
<proteinExistence type="predicted"/>
<name>A0ABW4Q823_9MICC</name>
<evidence type="ECO:0000313" key="2">
    <source>
        <dbReference type="Proteomes" id="UP001597307"/>
    </source>
</evidence>
<organism evidence="1 2">
    <name type="scientific">Arthrobacter flavus</name>
    <dbReference type="NCBI Taxonomy" id="95172"/>
    <lineage>
        <taxon>Bacteria</taxon>
        <taxon>Bacillati</taxon>
        <taxon>Actinomycetota</taxon>
        <taxon>Actinomycetes</taxon>
        <taxon>Micrococcales</taxon>
        <taxon>Micrococcaceae</taxon>
        <taxon>Arthrobacter</taxon>
    </lineage>
</organism>
<gene>
    <name evidence="1" type="ORF">ACFSFX_09605</name>
</gene>
<dbReference type="RefSeq" id="WP_343878345.1">
    <property type="nucleotide sequence ID" value="NZ_BAAAIJ010000013.1"/>
</dbReference>
<dbReference type="Proteomes" id="UP001597307">
    <property type="component" value="Unassembled WGS sequence"/>
</dbReference>
<protein>
    <submittedName>
        <fullName evidence="1">Uncharacterized protein</fullName>
    </submittedName>
</protein>